<reference evidence="1" key="1">
    <citation type="journal article" date="2023" name="DNA Res.">
        <title>Chromosome-level genome assembly of Phrynocephalus forsythii using third-generation DNA sequencing and Hi-C analysis.</title>
        <authorList>
            <person name="Qi Y."/>
            <person name="Zhao W."/>
            <person name="Zhao Y."/>
            <person name="Niu C."/>
            <person name="Cao S."/>
            <person name="Zhang Y."/>
        </authorList>
    </citation>
    <scope>NUCLEOTIDE SEQUENCE</scope>
    <source>
        <tissue evidence="1">Muscle</tissue>
    </source>
</reference>
<comment type="caution">
    <text evidence="1">The sequence shown here is derived from an EMBL/GenBank/DDBJ whole genome shotgun (WGS) entry which is preliminary data.</text>
</comment>
<accession>A0A9Q0XQK8</accession>
<organism evidence="1 2">
    <name type="scientific">Phrynocephalus forsythii</name>
    <dbReference type="NCBI Taxonomy" id="171643"/>
    <lineage>
        <taxon>Eukaryota</taxon>
        <taxon>Metazoa</taxon>
        <taxon>Chordata</taxon>
        <taxon>Craniata</taxon>
        <taxon>Vertebrata</taxon>
        <taxon>Euteleostomi</taxon>
        <taxon>Lepidosauria</taxon>
        <taxon>Squamata</taxon>
        <taxon>Bifurcata</taxon>
        <taxon>Unidentata</taxon>
        <taxon>Episquamata</taxon>
        <taxon>Toxicofera</taxon>
        <taxon>Iguania</taxon>
        <taxon>Acrodonta</taxon>
        <taxon>Agamidae</taxon>
        <taxon>Agaminae</taxon>
        <taxon>Phrynocephalus</taxon>
    </lineage>
</organism>
<evidence type="ECO:0000313" key="2">
    <source>
        <dbReference type="Proteomes" id="UP001142489"/>
    </source>
</evidence>
<dbReference type="SUPFAM" id="SSF46689">
    <property type="entry name" value="Homeodomain-like"/>
    <property type="match status" value="1"/>
</dbReference>
<dbReference type="AlphaFoldDB" id="A0A9Q0XQK8"/>
<dbReference type="InterPro" id="IPR009057">
    <property type="entry name" value="Homeodomain-like_sf"/>
</dbReference>
<dbReference type="Proteomes" id="UP001142489">
    <property type="component" value="Unassembled WGS sequence"/>
</dbReference>
<evidence type="ECO:0000313" key="1">
    <source>
        <dbReference type="EMBL" id="KAJ7322704.1"/>
    </source>
</evidence>
<dbReference type="OrthoDB" id="5987976at2759"/>
<protein>
    <submittedName>
        <fullName evidence="1">Uncharacterized protein</fullName>
    </submittedName>
</protein>
<dbReference type="EMBL" id="JAPFRF010000009">
    <property type="protein sequence ID" value="KAJ7322704.1"/>
    <property type="molecule type" value="Genomic_DNA"/>
</dbReference>
<keyword evidence="2" id="KW-1185">Reference proteome</keyword>
<proteinExistence type="predicted"/>
<dbReference type="Gene3D" id="1.10.10.60">
    <property type="entry name" value="Homeodomain-like"/>
    <property type="match status" value="1"/>
</dbReference>
<sequence length="59" mass="6921">MALKNATESRKMEKEKILLDVKEITLQHEEGMRVIDITKEYSRNQSTSSNILKNKEITR</sequence>
<name>A0A9Q0XQK8_9SAUR</name>
<gene>
    <name evidence="1" type="ORF">JRQ81_018991</name>
</gene>